<evidence type="ECO:0000313" key="9">
    <source>
        <dbReference type="EMBL" id="AZQ77157.1"/>
    </source>
</evidence>
<keyword evidence="6" id="KW-1003">Cell membrane</keyword>
<dbReference type="Gene3D" id="1.10.645.10">
    <property type="entry name" value="Cytochrome-c3 Hydrogenase, chain B"/>
    <property type="match status" value="1"/>
</dbReference>
<dbReference type="GO" id="GO:0050136">
    <property type="term" value="F:NADH dehydrogenase (quinone) (non-electrogenic) activity"/>
    <property type="evidence" value="ECO:0007669"/>
    <property type="project" value="UniProtKB-UniRule"/>
</dbReference>
<comment type="function">
    <text evidence="6">NDH-1 shuttles electrons from NADH, via FMN and iron-sulfur (Fe-S) centers, to quinones in the respiratory chain. The immediate electron acceptor for the enzyme in this species is believed to be a menaquinone. Couples the redox reaction to proton translocation (for every two electrons transferred, four hydrogen ions are translocated across the cytoplasmic membrane), and thus conserves the redox energy in a proton gradient.</text>
</comment>
<dbReference type="SUPFAM" id="SSF56762">
    <property type="entry name" value="HydB/Nqo4-like"/>
    <property type="match status" value="1"/>
</dbReference>
<dbReference type="NCBIfam" id="NF004739">
    <property type="entry name" value="PRK06075.1"/>
    <property type="match status" value="1"/>
</dbReference>
<feature type="domain" description="NADH-quinone oxidoreductase subunit D" evidence="8">
    <location>
        <begin position="163"/>
        <end position="451"/>
    </location>
</feature>
<dbReference type="InterPro" id="IPR022885">
    <property type="entry name" value="NDH1_su_D/H"/>
</dbReference>
<sequence>MTSTDSRYYATAGATDEDLNSAPQHHAQGGDWSDLSAEAERLGEERIVVNMGPVHPSTHGVFRLLLELDGEYVRELRSSTGYLHTGIEKNMEYRNWVQGVAFCTRMDYVAPFFQEVGYALAIEKLLGITDQIPRRASQIRVLLMELNRIASHLVAIASSNNELGATTMMTLGFRAREDILRIFERITGLRMNHSYVRPGGLPDDLPEGTIEYIRELLPNVKATTEEMMDVVKENPIFKARHVDISTLPLAGMLALGMTGPNLRAAGLPFDLRKTQPYCGYENYEFNVPVKDKSDAYNRAVLRFEEIFESFHIVYQVLDALEESEGEPVMIEDPKIAWPSKMTIGTDGQGQSFEHIKEIMNDSMESLIHHFKLVTEGFSVPAGQAYQLVEHAKGTLGVHLVSAGGTRPYRAHFRDPGYSNLQTLGMMCEGGMLSDVIIALASIDPVMGGVDR</sequence>
<evidence type="ECO:0000259" key="8">
    <source>
        <dbReference type="Pfam" id="PF00346"/>
    </source>
</evidence>
<comment type="subunit">
    <text evidence="6">NDH-1 is composed of 14 different subunits. Subunits NuoB, C, D, E, F, and G constitute the peripheral sector of the complex.</text>
</comment>
<organism evidence="9 10">
    <name type="scientific">Flaviflexus ciconiae</name>
    <dbReference type="NCBI Taxonomy" id="2496867"/>
    <lineage>
        <taxon>Bacteria</taxon>
        <taxon>Bacillati</taxon>
        <taxon>Actinomycetota</taxon>
        <taxon>Actinomycetes</taxon>
        <taxon>Actinomycetales</taxon>
        <taxon>Actinomycetaceae</taxon>
        <taxon>Flaviflexus</taxon>
    </lineage>
</organism>
<dbReference type="KEGG" id="flh:EJ997_07245"/>
<evidence type="ECO:0000256" key="1">
    <source>
        <dbReference type="ARBA" id="ARBA00005769"/>
    </source>
</evidence>
<keyword evidence="9" id="KW-0560">Oxidoreductase</keyword>
<dbReference type="GO" id="GO:0051287">
    <property type="term" value="F:NAD binding"/>
    <property type="evidence" value="ECO:0007669"/>
    <property type="project" value="InterPro"/>
</dbReference>
<keyword evidence="6" id="KW-0472">Membrane</keyword>
<dbReference type="RefSeq" id="WP_126703962.1">
    <property type="nucleotide sequence ID" value="NZ_CP034593.1"/>
</dbReference>
<keyword evidence="10" id="KW-1185">Reference proteome</keyword>
<protein>
    <recommendedName>
        <fullName evidence="6">NADH-quinone oxidoreductase subunit D</fullName>
        <ecNumber evidence="6">7.1.1.-</ecNumber>
    </recommendedName>
    <alternativeName>
        <fullName evidence="6">NADH dehydrogenase I subunit D</fullName>
    </alternativeName>
    <alternativeName>
        <fullName evidence="6">NDH-1 subunit D</fullName>
    </alternativeName>
</protein>
<dbReference type="PROSITE" id="PS00535">
    <property type="entry name" value="COMPLEX1_49K"/>
    <property type="match status" value="1"/>
</dbReference>
<evidence type="ECO:0000256" key="7">
    <source>
        <dbReference type="RuleBase" id="RU003685"/>
    </source>
</evidence>
<dbReference type="InterPro" id="IPR014029">
    <property type="entry name" value="NADH_UbQ_OxRdtase_49kDa_CS"/>
</dbReference>
<dbReference type="OrthoDB" id="9801496at2"/>
<dbReference type="InterPro" id="IPR029014">
    <property type="entry name" value="NiFe-Hase_large"/>
</dbReference>
<comment type="similarity">
    <text evidence="1 6 7">Belongs to the complex I 49 kDa subunit family.</text>
</comment>
<dbReference type="EMBL" id="CP034593">
    <property type="protein sequence ID" value="AZQ77157.1"/>
    <property type="molecule type" value="Genomic_DNA"/>
</dbReference>
<dbReference type="EC" id="7.1.1.-" evidence="6"/>
<evidence type="ECO:0000256" key="4">
    <source>
        <dbReference type="ARBA" id="ARBA00022967"/>
    </source>
</evidence>
<dbReference type="AlphaFoldDB" id="A0A3Q9G216"/>
<keyword evidence="3 6" id="KW-0874">Quinone</keyword>
<evidence type="ECO:0000256" key="2">
    <source>
        <dbReference type="ARBA" id="ARBA00022448"/>
    </source>
</evidence>
<dbReference type="Proteomes" id="UP000280344">
    <property type="component" value="Chromosome"/>
</dbReference>
<dbReference type="PANTHER" id="PTHR11993:SF10">
    <property type="entry name" value="NADH DEHYDROGENASE [UBIQUINONE] IRON-SULFUR PROTEIN 2, MITOCHONDRIAL"/>
    <property type="match status" value="1"/>
</dbReference>
<dbReference type="GO" id="GO:0048038">
    <property type="term" value="F:quinone binding"/>
    <property type="evidence" value="ECO:0007669"/>
    <property type="project" value="UniProtKB-KW"/>
</dbReference>
<comment type="subcellular location">
    <subcellularLocation>
        <location evidence="6">Cell membrane</location>
        <topology evidence="6">Peripheral membrane protein</topology>
        <orientation evidence="6">Cytoplasmic side</orientation>
    </subcellularLocation>
</comment>
<proteinExistence type="inferred from homology"/>
<keyword evidence="4 6" id="KW-1278">Translocase</keyword>
<dbReference type="PANTHER" id="PTHR11993">
    <property type="entry name" value="NADH-UBIQUINONE OXIDOREDUCTASE 49 KDA SUBUNIT"/>
    <property type="match status" value="1"/>
</dbReference>
<accession>A0A3Q9G216</accession>
<keyword evidence="5 6" id="KW-0520">NAD</keyword>
<dbReference type="HAMAP" id="MF_01358">
    <property type="entry name" value="NDH1_NuoD"/>
    <property type="match status" value="1"/>
</dbReference>
<dbReference type="InterPro" id="IPR001135">
    <property type="entry name" value="NADH_Q_OxRdtase_suD"/>
</dbReference>
<evidence type="ECO:0000256" key="5">
    <source>
        <dbReference type="ARBA" id="ARBA00023027"/>
    </source>
</evidence>
<dbReference type="NCBIfam" id="TIGR01962">
    <property type="entry name" value="NuoD"/>
    <property type="match status" value="1"/>
</dbReference>
<comment type="catalytic activity">
    <reaction evidence="6">
        <text>a quinone + NADH + 5 H(+)(in) = a quinol + NAD(+) + 4 H(+)(out)</text>
        <dbReference type="Rhea" id="RHEA:57888"/>
        <dbReference type="ChEBI" id="CHEBI:15378"/>
        <dbReference type="ChEBI" id="CHEBI:24646"/>
        <dbReference type="ChEBI" id="CHEBI:57540"/>
        <dbReference type="ChEBI" id="CHEBI:57945"/>
        <dbReference type="ChEBI" id="CHEBI:132124"/>
    </reaction>
</comment>
<evidence type="ECO:0000256" key="3">
    <source>
        <dbReference type="ARBA" id="ARBA00022719"/>
    </source>
</evidence>
<dbReference type="Pfam" id="PF00346">
    <property type="entry name" value="Complex1_49kDa"/>
    <property type="match status" value="1"/>
</dbReference>
<gene>
    <name evidence="6" type="primary">nuoD</name>
    <name evidence="9" type="ORF">EJ997_07245</name>
</gene>
<name>A0A3Q9G216_9ACTO</name>
<evidence type="ECO:0000313" key="10">
    <source>
        <dbReference type="Proteomes" id="UP000280344"/>
    </source>
</evidence>
<evidence type="ECO:0000256" key="6">
    <source>
        <dbReference type="HAMAP-Rule" id="MF_01358"/>
    </source>
</evidence>
<reference evidence="9 10" key="1">
    <citation type="submission" date="2018-12" db="EMBL/GenBank/DDBJ databases">
        <title>Complete genome sequence of Flaviflexus sp. H23T48.</title>
        <authorList>
            <person name="Bae J.-W."/>
            <person name="Lee J.-Y."/>
        </authorList>
    </citation>
    <scope>NUCLEOTIDE SEQUENCE [LARGE SCALE GENOMIC DNA]</scope>
    <source>
        <strain evidence="9 10">H23T48</strain>
    </source>
</reference>
<dbReference type="GO" id="GO:0005886">
    <property type="term" value="C:plasma membrane"/>
    <property type="evidence" value="ECO:0007669"/>
    <property type="project" value="UniProtKB-SubCell"/>
</dbReference>
<keyword evidence="2 6" id="KW-0813">Transport</keyword>